<proteinExistence type="predicted"/>
<feature type="region of interest" description="Disordered" evidence="1">
    <location>
        <begin position="111"/>
        <end position="134"/>
    </location>
</feature>
<feature type="compositionally biased region" description="Basic and acidic residues" evidence="1">
    <location>
        <begin position="151"/>
        <end position="164"/>
    </location>
</feature>
<dbReference type="Gramene" id="TuG1812G0200001253.01.T01">
    <property type="protein sequence ID" value="TuG1812G0200001253.01.T01"/>
    <property type="gene ID" value="TuG1812G0200001253.01"/>
</dbReference>
<dbReference type="SUPFAM" id="SSF57756">
    <property type="entry name" value="Retrovirus zinc finger-like domains"/>
    <property type="match status" value="1"/>
</dbReference>
<keyword evidence="3" id="KW-1185">Reference proteome</keyword>
<evidence type="ECO:0000313" key="3">
    <source>
        <dbReference type="Proteomes" id="UP000015106"/>
    </source>
</evidence>
<feature type="compositionally biased region" description="Low complexity" evidence="1">
    <location>
        <begin position="32"/>
        <end position="47"/>
    </location>
</feature>
<name>A0A8R7TDK5_TRIUA</name>
<reference evidence="3" key="1">
    <citation type="journal article" date="2013" name="Nature">
        <title>Draft genome of the wheat A-genome progenitor Triticum urartu.</title>
        <authorList>
            <person name="Ling H.Q."/>
            <person name="Zhao S."/>
            <person name="Liu D."/>
            <person name="Wang J."/>
            <person name="Sun H."/>
            <person name="Zhang C."/>
            <person name="Fan H."/>
            <person name="Li D."/>
            <person name="Dong L."/>
            <person name="Tao Y."/>
            <person name="Gao C."/>
            <person name="Wu H."/>
            <person name="Li Y."/>
            <person name="Cui Y."/>
            <person name="Guo X."/>
            <person name="Zheng S."/>
            <person name="Wang B."/>
            <person name="Yu K."/>
            <person name="Liang Q."/>
            <person name="Yang W."/>
            <person name="Lou X."/>
            <person name="Chen J."/>
            <person name="Feng M."/>
            <person name="Jian J."/>
            <person name="Zhang X."/>
            <person name="Luo G."/>
            <person name="Jiang Y."/>
            <person name="Liu J."/>
            <person name="Wang Z."/>
            <person name="Sha Y."/>
            <person name="Zhang B."/>
            <person name="Wu H."/>
            <person name="Tang D."/>
            <person name="Shen Q."/>
            <person name="Xue P."/>
            <person name="Zou S."/>
            <person name="Wang X."/>
            <person name="Liu X."/>
            <person name="Wang F."/>
            <person name="Yang Y."/>
            <person name="An X."/>
            <person name="Dong Z."/>
            <person name="Zhang K."/>
            <person name="Zhang X."/>
            <person name="Luo M.C."/>
            <person name="Dvorak J."/>
            <person name="Tong Y."/>
            <person name="Wang J."/>
            <person name="Yang H."/>
            <person name="Li Z."/>
            <person name="Wang D."/>
            <person name="Zhang A."/>
            <person name="Wang J."/>
        </authorList>
    </citation>
    <scope>NUCLEOTIDE SEQUENCE</scope>
    <source>
        <strain evidence="3">cv. G1812</strain>
    </source>
</reference>
<sequence length="178" mass="19095">MPAHEVFSRLLLTKQRVETRRSRGNGSLSANAATKGGRSSSSSRAPSGQPPPPASAPPPTATLPGAGGPRVCQLCGRDGHWASKCHKRFQRSFLGLGNDDKDTRNFARQVAMADRPPPQKPQGHTQSYSIDPHWYMDSGATEHLTSEMGKLHTREPYHGSDKIHTANGAGSGHEGHSS</sequence>
<dbReference type="AlphaFoldDB" id="A0A8R7TDK5"/>
<reference evidence="2" key="3">
    <citation type="submission" date="2022-06" db="UniProtKB">
        <authorList>
            <consortium name="EnsemblPlants"/>
        </authorList>
    </citation>
    <scope>IDENTIFICATION</scope>
</reference>
<dbReference type="GO" id="GO:0008270">
    <property type="term" value="F:zinc ion binding"/>
    <property type="evidence" value="ECO:0007669"/>
    <property type="project" value="InterPro"/>
</dbReference>
<reference evidence="2" key="2">
    <citation type="submission" date="2018-03" db="EMBL/GenBank/DDBJ databases">
        <title>The Triticum urartu genome reveals the dynamic nature of wheat genome evolution.</title>
        <authorList>
            <person name="Ling H."/>
            <person name="Ma B."/>
            <person name="Shi X."/>
            <person name="Liu H."/>
            <person name="Dong L."/>
            <person name="Sun H."/>
            <person name="Cao Y."/>
            <person name="Gao Q."/>
            <person name="Zheng S."/>
            <person name="Li Y."/>
            <person name="Yu Y."/>
            <person name="Du H."/>
            <person name="Qi M."/>
            <person name="Li Y."/>
            <person name="Yu H."/>
            <person name="Cui Y."/>
            <person name="Wang N."/>
            <person name="Chen C."/>
            <person name="Wu H."/>
            <person name="Zhao Y."/>
            <person name="Zhang J."/>
            <person name="Li Y."/>
            <person name="Zhou W."/>
            <person name="Zhang B."/>
            <person name="Hu W."/>
            <person name="Eijk M."/>
            <person name="Tang J."/>
            <person name="Witsenboer H."/>
            <person name="Zhao S."/>
            <person name="Li Z."/>
            <person name="Zhang A."/>
            <person name="Wang D."/>
            <person name="Liang C."/>
        </authorList>
    </citation>
    <scope>NUCLEOTIDE SEQUENCE [LARGE SCALE GENOMIC DNA]</scope>
    <source>
        <strain evidence="2">cv. G1812</strain>
    </source>
</reference>
<evidence type="ECO:0000256" key="1">
    <source>
        <dbReference type="SAM" id="MobiDB-lite"/>
    </source>
</evidence>
<feature type="compositionally biased region" description="Pro residues" evidence="1">
    <location>
        <begin position="48"/>
        <end position="61"/>
    </location>
</feature>
<dbReference type="GO" id="GO:0003676">
    <property type="term" value="F:nucleic acid binding"/>
    <property type="evidence" value="ECO:0007669"/>
    <property type="project" value="InterPro"/>
</dbReference>
<evidence type="ECO:0008006" key="4">
    <source>
        <dbReference type="Google" id="ProtNLM"/>
    </source>
</evidence>
<protein>
    <recommendedName>
        <fullName evidence="4">CCHC-type domain-containing protein</fullName>
    </recommendedName>
</protein>
<dbReference type="InterPro" id="IPR036875">
    <property type="entry name" value="Znf_CCHC_sf"/>
</dbReference>
<feature type="region of interest" description="Disordered" evidence="1">
    <location>
        <begin position="151"/>
        <end position="178"/>
    </location>
</feature>
<accession>A0A8R7TDK5</accession>
<dbReference type="Proteomes" id="UP000015106">
    <property type="component" value="Chromosome 2"/>
</dbReference>
<organism evidence="2 3">
    <name type="scientific">Triticum urartu</name>
    <name type="common">Red wild einkorn</name>
    <name type="synonym">Crithodium urartu</name>
    <dbReference type="NCBI Taxonomy" id="4572"/>
    <lineage>
        <taxon>Eukaryota</taxon>
        <taxon>Viridiplantae</taxon>
        <taxon>Streptophyta</taxon>
        <taxon>Embryophyta</taxon>
        <taxon>Tracheophyta</taxon>
        <taxon>Spermatophyta</taxon>
        <taxon>Magnoliopsida</taxon>
        <taxon>Liliopsida</taxon>
        <taxon>Poales</taxon>
        <taxon>Poaceae</taxon>
        <taxon>BOP clade</taxon>
        <taxon>Pooideae</taxon>
        <taxon>Triticodae</taxon>
        <taxon>Triticeae</taxon>
        <taxon>Triticinae</taxon>
        <taxon>Triticum</taxon>
    </lineage>
</organism>
<dbReference type="EnsemblPlants" id="TuG1812G0200001253.01.T01">
    <property type="protein sequence ID" value="TuG1812G0200001253.01.T01"/>
    <property type="gene ID" value="TuG1812G0200001253.01"/>
</dbReference>
<feature type="region of interest" description="Disordered" evidence="1">
    <location>
        <begin position="13"/>
        <end position="70"/>
    </location>
</feature>
<evidence type="ECO:0000313" key="2">
    <source>
        <dbReference type="EnsemblPlants" id="TuG1812G0200001253.01.T01"/>
    </source>
</evidence>